<feature type="transmembrane region" description="Helical" evidence="10">
    <location>
        <begin position="87"/>
        <end position="108"/>
    </location>
</feature>
<keyword evidence="8 10" id="KW-0472">Membrane</keyword>
<feature type="transmembrane region" description="Helical" evidence="10">
    <location>
        <begin position="208"/>
        <end position="232"/>
    </location>
</feature>
<dbReference type="Proteomes" id="UP000095751">
    <property type="component" value="Unassembled WGS sequence"/>
</dbReference>
<feature type="transmembrane region" description="Helical" evidence="10">
    <location>
        <begin position="56"/>
        <end position="75"/>
    </location>
</feature>
<dbReference type="FunCoup" id="A0A1E7FF26">
    <property type="interactions" value="1"/>
</dbReference>
<feature type="transmembrane region" description="Helical" evidence="10">
    <location>
        <begin position="238"/>
        <end position="259"/>
    </location>
</feature>
<name>A0A1E7FF26_9STRA</name>
<feature type="domain" description="Cation efflux protein transmembrane" evidence="11">
    <location>
        <begin position="19"/>
        <end position="267"/>
    </location>
</feature>
<gene>
    <name evidence="13" type="primary">CDF1</name>
    <name evidence="13" type="ORF">FRACYDRAFT_185721</name>
</gene>
<dbReference type="InParanoid" id="A0A1E7FF26"/>
<dbReference type="InterPro" id="IPR027470">
    <property type="entry name" value="Cation_efflux_CTD"/>
</dbReference>
<organism evidence="13 14">
    <name type="scientific">Fragilariopsis cylindrus CCMP1102</name>
    <dbReference type="NCBI Taxonomy" id="635003"/>
    <lineage>
        <taxon>Eukaryota</taxon>
        <taxon>Sar</taxon>
        <taxon>Stramenopiles</taxon>
        <taxon>Ochrophyta</taxon>
        <taxon>Bacillariophyta</taxon>
        <taxon>Bacillariophyceae</taxon>
        <taxon>Bacillariophycidae</taxon>
        <taxon>Bacillariales</taxon>
        <taxon>Bacillariaceae</taxon>
        <taxon>Fragilariopsis</taxon>
    </lineage>
</organism>
<comment type="similarity">
    <text evidence="2">Belongs to the cation diffusion facilitator (CDF) transporter (TC 2.A.4) family. SLC30A subfamily.</text>
</comment>
<dbReference type="SUPFAM" id="SSF160240">
    <property type="entry name" value="Cation efflux protein cytoplasmic domain-like"/>
    <property type="match status" value="1"/>
</dbReference>
<evidence type="ECO:0000256" key="3">
    <source>
        <dbReference type="ARBA" id="ARBA00022448"/>
    </source>
</evidence>
<dbReference type="Pfam" id="PF01545">
    <property type="entry name" value="Cation_efflux"/>
    <property type="match status" value="1"/>
</dbReference>
<dbReference type="Gene3D" id="1.20.1510.10">
    <property type="entry name" value="Cation efflux protein transmembrane domain"/>
    <property type="match status" value="1"/>
</dbReference>
<keyword evidence="14" id="KW-1185">Reference proteome</keyword>
<accession>A0A1E7FF26</accession>
<dbReference type="PANTHER" id="PTHR11562:SF17">
    <property type="entry name" value="RE54080P-RELATED"/>
    <property type="match status" value="1"/>
</dbReference>
<evidence type="ECO:0000256" key="1">
    <source>
        <dbReference type="ARBA" id="ARBA00004141"/>
    </source>
</evidence>
<keyword evidence="7" id="KW-0406">Ion transport</keyword>
<feature type="transmembrane region" description="Helical" evidence="10">
    <location>
        <begin position="20"/>
        <end position="44"/>
    </location>
</feature>
<sequence length="363" mass="38874">MATKNDADAIERKNVLKRLYIATILCGCFLVVEVVGGLICGSLAVLSDAAHLFSDMASFAVAIAASYLASLPATANHTYGLKRTESLAALFSMTSLAFVSVGLVYTAVARLINPPEGVDGKVMSIIAGIGVVVNVALAFVLGEHHVHLPGDHHGHNCDGHDHSHSKEKDHHDHGHHANETSPLVVVDGSHDDADEFEKEKQRNVNLHAAYLHVLGDLAQSVAVLIGGIVIWWRPDYHIVDPILTLGFSMLVLYSTVGVLKSSVAVLLEETPSSIDWKKVYDAISALPGVDDVHDLHIWCISHGQVALSVHCTSSNHNAISNINLTCKKFGIDHSTIQVNQGACMSCSGPDCCVSHLCDRSEAQ</sequence>
<evidence type="ECO:0000259" key="12">
    <source>
        <dbReference type="Pfam" id="PF16916"/>
    </source>
</evidence>
<evidence type="ECO:0000256" key="7">
    <source>
        <dbReference type="ARBA" id="ARBA00023065"/>
    </source>
</evidence>
<dbReference type="GO" id="GO:0005886">
    <property type="term" value="C:plasma membrane"/>
    <property type="evidence" value="ECO:0007669"/>
    <property type="project" value="TreeGrafter"/>
</dbReference>
<evidence type="ECO:0000256" key="4">
    <source>
        <dbReference type="ARBA" id="ARBA00022692"/>
    </source>
</evidence>
<evidence type="ECO:0000256" key="5">
    <source>
        <dbReference type="ARBA" id="ARBA00022906"/>
    </source>
</evidence>
<evidence type="ECO:0000256" key="10">
    <source>
        <dbReference type="SAM" id="Phobius"/>
    </source>
</evidence>
<dbReference type="InterPro" id="IPR027469">
    <property type="entry name" value="Cation_efflux_TMD_sf"/>
</dbReference>
<dbReference type="InterPro" id="IPR002524">
    <property type="entry name" value="Cation_efflux"/>
</dbReference>
<dbReference type="InterPro" id="IPR036837">
    <property type="entry name" value="Cation_efflux_CTD_sf"/>
</dbReference>
<reference evidence="13 14" key="1">
    <citation type="submission" date="2016-09" db="EMBL/GenBank/DDBJ databases">
        <title>Extensive genetic diversity and differential bi-allelic expression allows diatom success in the polar Southern Ocean.</title>
        <authorList>
            <consortium name="DOE Joint Genome Institute"/>
            <person name="Mock T."/>
            <person name="Otillar R.P."/>
            <person name="Strauss J."/>
            <person name="Dupont C."/>
            <person name="Frickenhaus S."/>
            <person name="Maumus F."/>
            <person name="Mcmullan M."/>
            <person name="Sanges R."/>
            <person name="Schmutz J."/>
            <person name="Toseland A."/>
            <person name="Valas R."/>
            <person name="Veluchamy A."/>
            <person name="Ward B.J."/>
            <person name="Allen A."/>
            <person name="Barry K."/>
            <person name="Falciatore A."/>
            <person name="Ferrante M."/>
            <person name="Fortunato A.E."/>
            <person name="Gloeckner G."/>
            <person name="Gruber A."/>
            <person name="Hipkin R."/>
            <person name="Janech M."/>
            <person name="Kroth P."/>
            <person name="Leese F."/>
            <person name="Lindquist E."/>
            <person name="Lyon B.R."/>
            <person name="Martin J."/>
            <person name="Mayer C."/>
            <person name="Parker M."/>
            <person name="Quesneville H."/>
            <person name="Raymond J."/>
            <person name="Uhlig C."/>
            <person name="Valentin K.U."/>
            <person name="Worden A.Z."/>
            <person name="Armbrust E.V."/>
            <person name="Bowler C."/>
            <person name="Green B."/>
            <person name="Moulton V."/>
            <person name="Van Oosterhout C."/>
            <person name="Grigoriev I."/>
        </authorList>
    </citation>
    <scope>NUCLEOTIDE SEQUENCE [LARGE SCALE GENOMIC DNA]</scope>
    <source>
        <strain evidence="13 14">CCMP1102</strain>
    </source>
</reference>
<feature type="transmembrane region" description="Helical" evidence="10">
    <location>
        <begin position="120"/>
        <end position="141"/>
    </location>
</feature>
<evidence type="ECO:0000259" key="11">
    <source>
        <dbReference type="Pfam" id="PF01545"/>
    </source>
</evidence>
<feature type="domain" description="Cation efflux protein cytoplasmic" evidence="12">
    <location>
        <begin position="271"/>
        <end position="339"/>
    </location>
</feature>
<dbReference type="PANTHER" id="PTHR11562">
    <property type="entry name" value="CATION EFFLUX PROTEIN/ ZINC TRANSPORTER"/>
    <property type="match status" value="1"/>
</dbReference>
<keyword evidence="4 10" id="KW-0812">Transmembrane</keyword>
<feature type="compositionally biased region" description="Basic and acidic residues" evidence="9">
    <location>
        <begin position="152"/>
        <end position="178"/>
    </location>
</feature>
<feature type="region of interest" description="Disordered" evidence="9">
    <location>
        <begin position="152"/>
        <end position="179"/>
    </location>
</feature>
<evidence type="ECO:0000256" key="2">
    <source>
        <dbReference type="ARBA" id="ARBA00008873"/>
    </source>
</evidence>
<evidence type="ECO:0000256" key="8">
    <source>
        <dbReference type="ARBA" id="ARBA00023136"/>
    </source>
</evidence>
<dbReference type="KEGG" id="fcy:FRACYDRAFT_185721"/>
<dbReference type="SUPFAM" id="SSF161111">
    <property type="entry name" value="Cation efflux protein transmembrane domain-like"/>
    <property type="match status" value="1"/>
</dbReference>
<evidence type="ECO:0000313" key="13">
    <source>
        <dbReference type="EMBL" id="OEU16726.1"/>
    </source>
</evidence>
<dbReference type="NCBIfam" id="TIGR01297">
    <property type="entry name" value="CDF"/>
    <property type="match status" value="1"/>
</dbReference>
<keyword evidence="5" id="KW-0862">Zinc</keyword>
<keyword evidence="5" id="KW-0864">Zinc transport</keyword>
<keyword evidence="3" id="KW-0813">Transport</keyword>
<dbReference type="OrthoDB" id="9944568at2759"/>
<evidence type="ECO:0000256" key="9">
    <source>
        <dbReference type="SAM" id="MobiDB-lite"/>
    </source>
</evidence>
<dbReference type="InterPro" id="IPR058533">
    <property type="entry name" value="Cation_efflux_TM"/>
</dbReference>
<dbReference type="GO" id="GO:0005385">
    <property type="term" value="F:zinc ion transmembrane transporter activity"/>
    <property type="evidence" value="ECO:0007669"/>
    <property type="project" value="TreeGrafter"/>
</dbReference>
<dbReference type="Pfam" id="PF16916">
    <property type="entry name" value="ZT_dimer"/>
    <property type="match status" value="1"/>
</dbReference>
<keyword evidence="6 10" id="KW-1133">Transmembrane helix</keyword>
<protein>
    <submittedName>
        <fullName evidence="13">Cation diffusion facilitator</fullName>
    </submittedName>
</protein>
<proteinExistence type="inferred from homology"/>
<evidence type="ECO:0000256" key="6">
    <source>
        <dbReference type="ARBA" id="ARBA00022989"/>
    </source>
</evidence>
<dbReference type="InterPro" id="IPR050681">
    <property type="entry name" value="CDF/SLC30A"/>
</dbReference>
<evidence type="ECO:0000313" key="14">
    <source>
        <dbReference type="Proteomes" id="UP000095751"/>
    </source>
</evidence>
<dbReference type="AlphaFoldDB" id="A0A1E7FF26"/>
<dbReference type="EMBL" id="KV784358">
    <property type="protein sequence ID" value="OEU16726.1"/>
    <property type="molecule type" value="Genomic_DNA"/>
</dbReference>
<comment type="subcellular location">
    <subcellularLocation>
        <location evidence="1">Membrane</location>
        <topology evidence="1">Multi-pass membrane protein</topology>
    </subcellularLocation>
</comment>